<feature type="transmembrane region" description="Helical" evidence="1">
    <location>
        <begin position="207"/>
        <end position="229"/>
    </location>
</feature>
<keyword evidence="1" id="KW-0472">Membrane</keyword>
<evidence type="ECO:0000256" key="1">
    <source>
        <dbReference type="SAM" id="Phobius"/>
    </source>
</evidence>
<accession>A0ABT7LWF8</accession>
<keyword evidence="1" id="KW-1133">Transmembrane helix</keyword>
<dbReference type="Pfam" id="PF04536">
    <property type="entry name" value="TPM_phosphatase"/>
    <property type="match status" value="1"/>
</dbReference>
<evidence type="ECO:0000313" key="3">
    <source>
        <dbReference type="EMBL" id="MDL5056358.1"/>
    </source>
</evidence>
<protein>
    <submittedName>
        <fullName evidence="3">TPM domain-containing protein</fullName>
    </submittedName>
</protein>
<dbReference type="NCBIfam" id="NF047379">
    <property type="entry name" value="photo_II_Psb32"/>
    <property type="match status" value="1"/>
</dbReference>
<evidence type="ECO:0000313" key="4">
    <source>
        <dbReference type="Proteomes" id="UP001230986"/>
    </source>
</evidence>
<proteinExistence type="predicted"/>
<dbReference type="RefSeq" id="WP_283360952.1">
    <property type="nucleotide sequence ID" value="NZ_JASVEJ010000010.1"/>
</dbReference>
<evidence type="ECO:0000259" key="2">
    <source>
        <dbReference type="Pfam" id="PF04536"/>
    </source>
</evidence>
<gene>
    <name evidence="3" type="ORF">QQ055_02580</name>
</gene>
<dbReference type="EMBL" id="JASVEJ010000010">
    <property type="protein sequence ID" value="MDL5056358.1"/>
    <property type="molecule type" value="Genomic_DNA"/>
</dbReference>
<dbReference type="Gene3D" id="3.10.310.50">
    <property type="match status" value="1"/>
</dbReference>
<dbReference type="PANTHER" id="PTHR30373:SF2">
    <property type="entry name" value="UPF0603 PROTEIN YGCG"/>
    <property type="match status" value="1"/>
</dbReference>
<dbReference type="Proteomes" id="UP001230986">
    <property type="component" value="Unassembled WGS sequence"/>
</dbReference>
<keyword evidence="4" id="KW-1185">Reference proteome</keyword>
<dbReference type="PANTHER" id="PTHR30373">
    <property type="entry name" value="UPF0603 PROTEIN YGCG"/>
    <property type="match status" value="1"/>
</dbReference>
<organism evidence="3 4">
    <name type="scientific">Geitlerinema calcuttense NRMC-F 0142</name>
    <dbReference type="NCBI Taxonomy" id="2922238"/>
    <lineage>
        <taxon>Bacteria</taxon>
        <taxon>Bacillati</taxon>
        <taxon>Cyanobacteriota</taxon>
        <taxon>Cyanophyceae</taxon>
        <taxon>Geitlerinematales</taxon>
        <taxon>Geitlerinemataceae</taxon>
        <taxon>Geitlerinema</taxon>
    </lineage>
</organism>
<feature type="domain" description="TPM" evidence="2">
    <location>
        <begin position="48"/>
        <end position="171"/>
    </location>
</feature>
<sequence>MQRLHRYLSYYILPLLLGAWLWGGFALPASATGVYQIPQVNPGEPTWVIDDGDKISRLNEGKISEQVEQLAQETGQEVRFVTIRRLDYGETIETFADQLFQKWFPTPEAQANQTLLVLDVVTNNSAIRTGEKVKTVLSEEIAQSVASETLQVPLREGDKYNQALLDASDRLSLVLSGQPDPGPPVVADRVKVEGTFATPEETKESNAIVWVVALLVAATVIPMATYYLFYAK</sequence>
<name>A0ABT7LWF8_9CYAN</name>
<comment type="caution">
    <text evidence="3">The sequence shown here is derived from an EMBL/GenBank/DDBJ whole genome shotgun (WGS) entry which is preliminary data.</text>
</comment>
<keyword evidence="1" id="KW-0812">Transmembrane</keyword>
<dbReference type="InterPro" id="IPR007621">
    <property type="entry name" value="TPM_dom"/>
</dbReference>
<reference evidence="3 4" key="1">
    <citation type="submission" date="2023-06" db="EMBL/GenBank/DDBJ databases">
        <title>Whole genome sequence of Oscillatoria calcuttensis NRMC-F 0142.</title>
        <authorList>
            <person name="Shakena Fathima T."/>
            <person name="Muralitharan G."/>
            <person name="Thajuddin N."/>
        </authorList>
    </citation>
    <scope>NUCLEOTIDE SEQUENCE [LARGE SCALE GENOMIC DNA]</scope>
    <source>
        <strain evidence="3 4">NRMC-F 0142</strain>
    </source>
</reference>